<dbReference type="GO" id="GO:0006405">
    <property type="term" value="P:RNA export from nucleus"/>
    <property type="evidence" value="ECO:0007669"/>
    <property type="project" value="TreeGrafter"/>
</dbReference>
<dbReference type="InterPro" id="IPR044840">
    <property type="entry name" value="Nup188"/>
</dbReference>
<dbReference type="EMBL" id="JAXCGZ010008510">
    <property type="protein sequence ID" value="KAK7077596.1"/>
    <property type="molecule type" value="Genomic_DNA"/>
</dbReference>
<dbReference type="PANTHER" id="PTHR31431:SF1">
    <property type="entry name" value="NUCLEOPORIN NUP188"/>
    <property type="match status" value="1"/>
</dbReference>
<evidence type="ECO:0000313" key="1">
    <source>
        <dbReference type="EMBL" id="KAK7077596.1"/>
    </source>
</evidence>
<sequence length="405" mass="44268">KLNVPLVACLGSEADGIRDALLRRLDSPTEDVGVKVALLRLLKASTTKQQGLCNAFLTPPEKLLDPLTSLLATPSSSEMGQKLTLAIVELVDAMWTEKYTTATAYLKNKGDFWNALADPLINEKPGEMSDAVAGHTFRILAHQVFSSDAKPEATLQEVMDKLCSSTENTMCLWSKHIMNSLESVASSSSSVRELLLPSWRDFLVVLVARAKSWLTTEQKISLASDVLSGLVYQLDGATVDETTTNLLAHIYLAMVKHCGKQLVATKDCFQQLRKLLLLMQEAVMETPTHCHLMILGATLRMVTHTEPGEVSQDEVVVLLDPVLGLVQQHGRLAGSTNRSVTSGSTLNIATALLHQVLLRCDKEMAEAHLNCSPVIPALLHATHIYMQVGHSSIQIYVNLLAKVEE</sequence>
<dbReference type="GO" id="GO:0044611">
    <property type="term" value="C:nuclear pore inner ring"/>
    <property type="evidence" value="ECO:0007669"/>
    <property type="project" value="TreeGrafter"/>
</dbReference>
<dbReference type="GO" id="GO:0017056">
    <property type="term" value="F:structural constituent of nuclear pore"/>
    <property type="evidence" value="ECO:0007669"/>
    <property type="project" value="InterPro"/>
</dbReference>
<accession>A0AAN8X459</accession>
<comment type="caution">
    <text evidence="1">The sequence shown here is derived from an EMBL/GenBank/DDBJ whole genome shotgun (WGS) entry which is preliminary data.</text>
</comment>
<feature type="non-terminal residue" evidence="1">
    <location>
        <position position="1"/>
    </location>
</feature>
<dbReference type="GO" id="GO:0006606">
    <property type="term" value="P:protein import into nucleus"/>
    <property type="evidence" value="ECO:0007669"/>
    <property type="project" value="TreeGrafter"/>
</dbReference>
<organism evidence="1 2">
    <name type="scientific">Halocaridina rubra</name>
    <name type="common">Hawaiian red shrimp</name>
    <dbReference type="NCBI Taxonomy" id="373956"/>
    <lineage>
        <taxon>Eukaryota</taxon>
        <taxon>Metazoa</taxon>
        <taxon>Ecdysozoa</taxon>
        <taxon>Arthropoda</taxon>
        <taxon>Crustacea</taxon>
        <taxon>Multicrustacea</taxon>
        <taxon>Malacostraca</taxon>
        <taxon>Eumalacostraca</taxon>
        <taxon>Eucarida</taxon>
        <taxon>Decapoda</taxon>
        <taxon>Pleocyemata</taxon>
        <taxon>Caridea</taxon>
        <taxon>Atyoidea</taxon>
        <taxon>Atyidae</taxon>
        <taxon>Halocaridina</taxon>
    </lineage>
</organism>
<name>A0AAN8X459_HALRR</name>
<evidence type="ECO:0000313" key="2">
    <source>
        <dbReference type="Proteomes" id="UP001381693"/>
    </source>
</evidence>
<dbReference type="Proteomes" id="UP001381693">
    <property type="component" value="Unassembled WGS sequence"/>
</dbReference>
<dbReference type="PANTHER" id="PTHR31431">
    <property type="entry name" value="NUCLEOPORIN NUP188 HOMOLOG"/>
    <property type="match status" value="1"/>
</dbReference>
<keyword evidence="2" id="KW-1185">Reference proteome</keyword>
<protein>
    <submittedName>
        <fullName evidence="1">Uncharacterized protein</fullName>
    </submittedName>
</protein>
<gene>
    <name evidence="1" type="ORF">SK128_024166</name>
</gene>
<proteinExistence type="predicted"/>
<reference evidence="1 2" key="1">
    <citation type="submission" date="2023-11" db="EMBL/GenBank/DDBJ databases">
        <title>Halocaridina rubra genome assembly.</title>
        <authorList>
            <person name="Smith C."/>
        </authorList>
    </citation>
    <scope>NUCLEOTIDE SEQUENCE [LARGE SCALE GENOMIC DNA]</scope>
    <source>
        <strain evidence="1">EP-1</strain>
        <tissue evidence="1">Whole</tissue>
    </source>
</reference>
<dbReference type="AlphaFoldDB" id="A0AAN8X459"/>